<organism evidence="1 2">
    <name type="scientific">Zarea fungicola</name>
    <dbReference type="NCBI Taxonomy" id="93591"/>
    <lineage>
        <taxon>Eukaryota</taxon>
        <taxon>Fungi</taxon>
        <taxon>Dikarya</taxon>
        <taxon>Ascomycota</taxon>
        <taxon>Pezizomycotina</taxon>
        <taxon>Sordariomycetes</taxon>
        <taxon>Hypocreomycetidae</taxon>
        <taxon>Hypocreales</taxon>
        <taxon>Cordycipitaceae</taxon>
        <taxon>Zarea</taxon>
    </lineage>
</organism>
<gene>
    <name evidence="1" type="ORF">NQ176_g8883</name>
</gene>
<dbReference type="EMBL" id="JANJQO010001844">
    <property type="protein sequence ID" value="KAJ2969025.1"/>
    <property type="molecule type" value="Genomic_DNA"/>
</dbReference>
<comment type="caution">
    <text evidence="1">The sequence shown here is derived from an EMBL/GenBank/DDBJ whole genome shotgun (WGS) entry which is preliminary data.</text>
</comment>
<reference evidence="1" key="1">
    <citation type="submission" date="2022-08" db="EMBL/GenBank/DDBJ databases">
        <title>Genome Sequence of Lecanicillium fungicola.</title>
        <authorList>
            <person name="Buettner E."/>
        </authorList>
    </citation>
    <scope>NUCLEOTIDE SEQUENCE</scope>
    <source>
        <strain evidence="1">Babe33</strain>
    </source>
</reference>
<keyword evidence="2" id="KW-1185">Reference proteome</keyword>
<evidence type="ECO:0000313" key="1">
    <source>
        <dbReference type="EMBL" id="KAJ2969025.1"/>
    </source>
</evidence>
<sequence>MKLVSARSLTVVDLRDGAVPPYAVLSYTRGVADQHFSLPTPTEQSSALCNAKFVQACERALQSGVEYIWIDELCIDRSSLVDLDDAINGSRRRLCNSTVCLVYLHDLPAEKPDTESLWSHCVHWKRAWTLQELILPPCVKFYDDKWNYRGSTKLSDVSLGVRISWSIGCKAEREEDVAYALIAITNVNLPIRYGEGAKKAFLRLQEEILRDTRDGSLLAWQSAQGGEVRGLLAQSPSEFSHFTPVGDSKELQRPWMFNGKVTFSSKGIELESSACKKAGCLLLGIGQRRQDLATGNCIAICLREWNGVYLRVAPASYVLLSALHSSYKIDIARDLDNGDSQSLRTIFTSMPYRLDVAKCDGNGQDWQQGLKPCVVMQQEEAMQKSEDPDTEMNLESDRVMVPFTPQTQERRAPSNASDGSHLNVALTGSWMGSEERQRQHRHQGANDDTISDPEDAQSSTGSDLGSLTSGSACTSSCASVIDLNSHDDGYYEGYRRPE</sequence>
<name>A0ACC1MQD3_9HYPO</name>
<dbReference type="Proteomes" id="UP001143910">
    <property type="component" value="Unassembled WGS sequence"/>
</dbReference>
<proteinExistence type="predicted"/>
<accession>A0ACC1MQD3</accession>
<evidence type="ECO:0000313" key="2">
    <source>
        <dbReference type="Proteomes" id="UP001143910"/>
    </source>
</evidence>
<protein>
    <submittedName>
        <fullName evidence="1">Uncharacterized protein</fullName>
    </submittedName>
</protein>